<evidence type="ECO:0000313" key="1">
    <source>
        <dbReference type="EMBL" id="EDR97181.1"/>
    </source>
</evidence>
<evidence type="ECO:0000313" key="2">
    <source>
        <dbReference type="Proteomes" id="UP000004935"/>
    </source>
</evidence>
<name>B0MF76_ANACD</name>
<dbReference type="STRING" id="411490.ANACAC_02411"/>
<dbReference type="EMBL" id="ABAX03000014">
    <property type="protein sequence ID" value="EDR97181.1"/>
    <property type="molecule type" value="Genomic_DNA"/>
</dbReference>
<reference evidence="1" key="2">
    <citation type="submission" date="2013-11" db="EMBL/GenBank/DDBJ databases">
        <title>Draft genome sequence of Anaerostipes caccae (DSM 14662).</title>
        <authorList>
            <person name="Sudarsanam P."/>
            <person name="Ley R."/>
            <person name="Guruge J."/>
            <person name="Turnbaugh P.J."/>
            <person name="Mahowald M."/>
            <person name="Liep D."/>
            <person name="Gordon J."/>
        </authorList>
    </citation>
    <scope>NUCLEOTIDE SEQUENCE</scope>
    <source>
        <strain evidence="1">DSM 14662</strain>
    </source>
</reference>
<sequence length="45" mass="5075">MQILFIVIIFLIVLPMVVSISLAVTAKKSDERLRTICTSLEKKGR</sequence>
<proteinExistence type="predicted"/>
<organism evidence="1 2">
    <name type="scientific">Anaerostipes caccae (strain DSM 14662 / CCUG 47493 / JCM 13470 / NCIMB 13811 / L1-92)</name>
    <dbReference type="NCBI Taxonomy" id="411490"/>
    <lineage>
        <taxon>Bacteria</taxon>
        <taxon>Bacillati</taxon>
        <taxon>Bacillota</taxon>
        <taxon>Clostridia</taxon>
        <taxon>Lachnospirales</taxon>
        <taxon>Lachnospiraceae</taxon>
        <taxon>Anaerostipes</taxon>
    </lineage>
</organism>
<keyword evidence="2" id="KW-1185">Reference proteome</keyword>
<dbReference type="Proteomes" id="UP000004935">
    <property type="component" value="Unassembled WGS sequence"/>
</dbReference>
<protein>
    <submittedName>
        <fullName evidence="1">Uncharacterized protein</fullName>
    </submittedName>
</protein>
<comment type="caution">
    <text evidence="1">The sequence shown here is derived from an EMBL/GenBank/DDBJ whole genome shotgun (WGS) entry which is preliminary data.</text>
</comment>
<dbReference type="HOGENOM" id="CLU_3200754_0_0_9"/>
<accession>B0MF76</accession>
<dbReference type="AlphaFoldDB" id="B0MF76"/>
<reference evidence="1" key="1">
    <citation type="submission" date="2007-11" db="EMBL/GenBank/DDBJ databases">
        <authorList>
            <person name="Fulton L."/>
            <person name="Clifton S."/>
            <person name="Fulton B."/>
            <person name="Xu J."/>
            <person name="Minx P."/>
            <person name="Pepin K.H."/>
            <person name="Johnson M."/>
            <person name="Thiruvilangam P."/>
            <person name="Bhonagiri V."/>
            <person name="Nash W.E."/>
            <person name="Mardis E.R."/>
            <person name="Wilson R.K."/>
        </authorList>
    </citation>
    <scope>NUCLEOTIDE SEQUENCE [LARGE SCALE GENOMIC DNA]</scope>
    <source>
        <strain evidence="1">DSM 14662</strain>
    </source>
</reference>
<gene>
    <name evidence="1" type="ORF">ANACAC_02411</name>
</gene>